<evidence type="ECO:0000313" key="3">
    <source>
        <dbReference type="EMBL" id="RXJ91098.1"/>
    </source>
</evidence>
<dbReference type="PANTHER" id="PTHR11086">
    <property type="entry name" value="DEOXYCYTIDYLATE DEAMINASE-RELATED"/>
    <property type="match status" value="1"/>
</dbReference>
<dbReference type="PANTHER" id="PTHR11086:SF18">
    <property type="entry name" value="DEOXYCYTIDYLATE DEAMINASE"/>
    <property type="match status" value="1"/>
</dbReference>
<keyword evidence="1" id="KW-0378">Hydrolase</keyword>
<dbReference type="Gene3D" id="3.40.50.300">
    <property type="entry name" value="P-loop containing nucleotide triphosphate hydrolases"/>
    <property type="match status" value="1"/>
</dbReference>
<gene>
    <name evidence="3" type="ORF">CRU87_06835</name>
</gene>
<organism evidence="3 4">
    <name type="scientific">Aliarcobacter trophiarum LMG 25534</name>
    <dbReference type="NCBI Taxonomy" id="1032241"/>
    <lineage>
        <taxon>Bacteria</taxon>
        <taxon>Pseudomonadati</taxon>
        <taxon>Campylobacterota</taxon>
        <taxon>Epsilonproteobacteria</taxon>
        <taxon>Campylobacterales</taxon>
        <taxon>Arcobacteraceae</taxon>
        <taxon>Aliarcobacter</taxon>
    </lineage>
</organism>
<reference evidence="3 4" key="1">
    <citation type="submission" date="2017-10" db="EMBL/GenBank/DDBJ databases">
        <title>Genomics of the genus Arcobacter.</title>
        <authorList>
            <person name="Perez-Cataluna A."/>
            <person name="Figueras M.J."/>
        </authorList>
    </citation>
    <scope>NUCLEOTIDE SEQUENCE [LARGE SCALE GENOMIC DNA]</scope>
    <source>
        <strain evidence="3 4">LMG 25534</strain>
    </source>
</reference>
<sequence>KPEDLTEALLRLKNCSYIFIDTAGSSQYDIDKIELINEYRKHIDIYQLPTYCNYLIKAYRQETKKNKSSCYIVIDSLKNPFEIVFFKERYSAYYTFSIHSKDEIMKQRLKDLGYNDKEIENIHNREENKDENDKQKGSLDSVKDFKSLNVTECVQRSDIYIDNNNDKKDTLYRQIFKYLSLIVHPGLVTPSNDEIIMQLALTAKLNSGCISRQVGAVILNKHGSVKSIGWNDVPEGQTPCLLRSHSELLDNSISNIYSKYEKTKFREHNKFKYIFSIEKPKEQKYNQYKSSNEKGLNDSFCFKTIQNKIDGDKNQVYTRSLHAEENAFLQASKFGNSEILGGQLFTTASPCFLCAKKAYQLGIKRIVYIEAYPDISNEQVFDIGTHEIEIIHFRGAIGLAYQKLYEPLFPYKDELKALNEVKNK</sequence>
<dbReference type="Pfam" id="PF00383">
    <property type="entry name" value="dCMP_cyt_deam_1"/>
    <property type="match status" value="1"/>
</dbReference>
<dbReference type="InterPro" id="IPR016193">
    <property type="entry name" value="Cytidine_deaminase-like"/>
</dbReference>
<name>A0ABY0EVR1_9BACT</name>
<dbReference type="EMBL" id="PDKD01000010">
    <property type="protein sequence ID" value="RXJ91098.1"/>
    <property type="molecule type" value="Genomic_DNA"/>
</dbReference>
<evidence type="ECO:0000259" key="2">
    <source>
        <dbReference type="PROSITE" id="PS51747"/>
    </source>
</evidence>
<dbReference type="InterPro" id="IPR027417">
    <property type="entry name" value="P-loop_NTPase"/>
</dbReference>
<accession>A0ABY0EVR1</accession>
<evidence type="ECO:0000313" key="4">
    <source>
        <dbReference type="Proteomes" id="UP000289132"/>
    </source>
</evidence>
<dbReference type="PROSITE" id="PS51747">
    <property type="entry name" value="CYT_DCMP_DEAMINASES_2"/>
    <property type="match status" value="1"/>
</dbReference>
<protein>
    <submittedName>
        <fullName evidence="3">Deoxycytidylate deaminase</fullName>
    </submittedName>
</protein>
<dbReference type="InterPro" id="IPR015517">
    <property type="entry name" value="dCMP_deaminase-rel"/>
</dbReference>
<dbReference type="Gene3D" id="3.40.140.10">
    <property type="entry name" value="Cytidine Deaminase, domain 2"/>
    <property type="match status" value="1"/>
</dbReference>
<dbReference type="SUPFAM" id="SSF53927">
    <property type="entry name" value="Cytidine deaminase-like"/>
    <property type="match status" value="1"/>
</dbReference>
<proteinExistence type="predicted"/>
<comment type="caution">
    <text evidence="3">The sequence shown here is derived from an EMBL/GenBank/DDBJ whole genome shotgun (WGS) entry which is preliminary data.</text>
</comment>
<feature type="domain" description="CMP/dCMP-type deaminase" evidence="2">
    <location>
        <begin position="191"/>
        <end position="396"/>
    </location>
</feature>
<evidence type="ECO:0000256" key="1">
    <source>
        <dbReference type="ARBA" id="ARBA00022801"/>
    </source>
</evidence>
<dbReference type="InterPro" id="IPR002125">
    <property type="entry name" value="CMP_dCMP_dom"/>
</dbReference>
<dbReference type="Proteomes" id="UP000289132">
    <property type="component" value="Unassembled WGS sequence"/>
</dbReference>
<feature type="non-terminal residue" evidence="3">
    <location>
        <position position="1"/>
    </location>
</feature>
<keyword evidence="4" id="KW-1185">Reference proteome</keyword>